<dbReference type="Proteomes" id="UP000245911">
    <property type="component" value="Unassembled WGS sequence"/>
</dbReference>
<keyword evidence="2" id="KW-1185">Reference proteome</keyword>
<comment type="caution">
    <text evidence="1">The sequence shown here is derived from an EMBL/GenBank/DDBJ whole genome shotgun (WGS) entry which is preliminary data.</text>
</comment>
<dbReference type="InterPro" id="IPR010342">
    <property type="entry name" value="DUF938"/>
</dbReference>
<evidence type="ECO:0000313" key="1">
    <source>
        <dbReference type="EMBL" id="PVH30047.1"/>
    </source>
</evidence>
<sequence length="219" mass="23666">MRKLQLPDSAALIAEGRRNAPSAERNLAPILAVLAEALPDSGAALEIASGTGQHIAAFGERFPHIRWQPSDGNPANLGSIAAWCEGQANILPPQVLDACKTGWAQAWRRDHRALTSIHLTNLLHLISTPEAETLLEEVAQALAPEGVFCLYGPFKRGGALVSEGDRAFDASLRAQDPAIGYKDIEWVQERLRSAGLQTIELIEMPADNLMLLARRPLSA</sequence>
<dbReference type="SUPFAM" id="SSF53335">
    <property type="entry name" value="S-adenosyl-L-methionine-dependent methyltransferases"/>
    <property type="match status" value="1"/>
</dbReference>
<dbReference type="PANTHER" id="PTHR20974">
    <property type="entry name" value="UPF0585 PROTEIN CG18661"/>
    <property type="match status" value="1"/>
</dbReference>
<dbReference type="EMBL" id="QDKM01000001">
    <property type="protein sequence ID" value="PVH30047.1"/>
    <property type="molecule type" value="Genomic_DNA"/>
</dbReference>
<dbReference type="OrthoDB" id="5525831at2"/>
<organism evidence="1 2">
    <name type="scientific">Pararhodobacter oceanensis</name>
    <dbReference type="NCBI Taxonomy" id="2172121"/>
    <lineage>
        <taxon>Bacteria</taxon>
        <taxon>Pseudomonadati</taxon>
        <taxon>Pseudomonadota</taxon>
        <taxon>Alphaproteobacteria</taxon>
        <taxon>Rhodobacterales</taxon>
        <taxon>Paracoccaceae</taxon>
        <taxon>Pararhodobacter</taxon>
    </lineage>
</organism>
<dbReference type="GO" id="GO:0032259">
    <property type="term" value="P:methylation"/>
    <property type="evidence" value="ECO:0007669"/>
    <property type="project" value="UniProtKB-KW"/>
</dbReference>
<protein>
    <submittedName>
        <fullName evidence="1">Methyltransferase</fullName>
    </submittedName>
</protein>
<reference evidence="1 2" key="1">
    <citation type="submission" date="2018-04" db="EMBL/GenBank/DDBJ databases">
        <title>Pararhodobacter oceanense sp. nov., isolated from marine intertidal sediment.</title>
        <authorList>
            <person name="Wang X.-L."/>
            <person name="Du Z.-J."/>
        </authorList>
    </citation>
    <scope>NUCLEOTIDE SEQUENCE [LARGE SCALE GENOMIC DNA]</scope>
    <source>
        <strain evidence="1 2">AM505</strain>
    </source>
</reference>
<dbReference type="AlphaFoldDB" id="A0A2T8HX89"/>
<dbReference type="Pfam" id="PF06080">
    <property type="entry name" value="DUF938"/>
    <property type="match status" value="1"/>
</dbReference>
<dbReference type="PANTHER" id="PTHR20974:SF0">
    <property type="entry name" value="UPF0585 PROTEIN CG18661"/>
    <property type="match status" value="1"/>
</dbReference>
<name>A0A2T8HX89_9RHOB</name>
<dbReference type="Gene3D" id="3.40.50.150">
    <property type="entry name" value="Vaccinia Virus protein VP39"/>
    <property type="match status" value="1"/>
</dbReference>
<keyword evidence="1" id="KW-0489">Methyltransferase</keyword>
<keyword evidence="1" id="KW-0808">Transferase</keyword>
<dbReference type="InterPro" id="IPR029063">
    <property type="entry name" value="SAM-dependent_MTases_sf"/>
</dbReference>
<dbReference type="RefSeq" id="WP_116556450.1">
    <property type="nucleotide sequence ID" value="NZ_QDKM01000001.1"/>
</dbReference>
<accession>A0A2T8HX89</accession>
<proteinExistence type="predicted"/>
<dbReference type="GO" id="GO:0008168">
    <property type="term" value="F:methyltransferase activity"/>
    <property type="evidence" value="ECO:0007669"/>
    <property type="project" value="UniProtKB-KW"/>
</dbReference>
<evidence type="ECO:0000313" key="2">
    <source>
        <dbReference type="Proteomes" id="UP000245911"/>
    </source>
</evidence>
<gene>
    <name evidence="1" type="ORF">DDE20_00220</name>
</gene>